<dbReference type="PANTHER" id="PTHR33755">
    <property type="entry name" value="TOXIN PARE1-RELATED"/>
    <property type="match status" value="1"/>
</dbReference>
<accession>A0A3B1BIQ0</accession>
<dbReference type="InterPro" id="IPR007712">
    <property type="entry name" value="RelE/ParE_toxin"/>
</dbReference>
<dbReference type="InterPro" id="IPR035093">
    <property type="entry name" value="RelE/ParE_toxin_dom_sf"/>
</dbReference>
<evidence type="ECO:0000313" key="3">
    <source>
        <dbReference type="EMBL" id="VAX10440.1"/>
    </source>
</evidence>
<evidence type="ECO:0000256" key="1">
    <source>
        <dbReference type="ARBA" id="ARBA00006226"/>
    </source>
</evidence>
<dbReference type="EMBL" id="UOFY01000050">
    <property type="protein sequence ID" value="VAX10440.1"/>
    <property type="molecule type" value="Genomic_DNA"/>
</dbReference>
<dbReference type="AlphaFoldDB" id="A0A3B1BIQ0"/>
<sequence>MSAYNLVIAPLAKHDLKHIYDYSVSNWGARQASDYLDKLKEHFWGLTEQPKMGIEREELLPGMRSFPVDSHVVFYRLQQSQVEVVRILHGRQDPQRHIK</sequence>
<reference evidence="3" key="1">
    <citation type="submission" date="2018-06" db="EMBL/GenBank/DDBJ databases">
        <authorList>
            <person name="Zhirakovskaya E."/>
        </authorList>
    </citation>
    <scope>NUCLEOTIDE SEQUENCE</scope>
</reference>
<dbReference type="Pfam" id="PF05016">
    <property type="entry name" value="ParE_toxin"/>
    <property type="match status" value="1"/>
</dbReference>
<dbReference type="PIRSF" id="PIRSF029218">
    <property type="entry name" value="ParE"/>
    <property type="match status" value="1"/>
</dbReference>
<proteinExistence type="inferred from homology"/>
<organism evidence="3">
    <name type="scientific">hydrothermal vent metagenome</name>
    <dbReference type="NCBI Taxonomy" id="652676"/>
    <lineage>
        <taxon>unclassified sequences</taxon>
        <taxon>metagenomes</taxon>
        <taxon>ecological metagenomes</taxon>
    </lineage>
</organism>
<evidence type="ECO:0000256" key="2">
    <source>
        <dbReference type="ARBA" id="ARBA00022649"/>
    </source>
</evidence>
<dbReference type="InterPro" id="IPR028344">
    <property type="entry name" value="ParE1/4"/>
</dbReference>
<name>A0A3B1BIQ0_9ZZZZ</name>
<dbReference type="Gene3D" id="3.30.2310.20">
    <property type="entry name" value="RelE-like"/>
    <property type="match status" value="1"/>
</dbReference>
<dbReference type="PANTHER" id="PTHR33755:SF9">
    <property type="entry name" value="TOXIN PARE1"/>
    <property type="match status" value="1"/>
</dbReference>
<evidence type="ECO:0008006" key="4">
    <source>
        <dbReference type="Google" id="ProtNLM"/>
    </source>
</evidence>
<keyword evidence="2" id="KW-1277">Toxin-antitoxin system</keyword>
<comment type="similarity">
    <text evidence="1">Belongs to the RelE toxin family.</text>
</comment>
<dbReference type="InterPro" id="IPR051803">
    <property type="entry name" value="TA_system_RelE-like_toxin"/>
</dbReference>
<gene>
    <name evidence="3" type="ORF">MNBD_GAMMA25-2529</name>
</gene>
<protein>
    <recommendedName>
        <fullName evidence="4">Toxin</fullName>
    </recommendedName>
</protein>